<dbReference type="InterPro" id="IPR052747">
    <property type="entry name" value="TA_system_RelE_toxin"/>
</dbReference>
<reference evidence="4 5" key="2">
    <citation type="journal article" date="2015" name="MBio">
        <title>Genome-Resolved Metagenomic Analysis Reveals Roles for Candidate Phyla and Other Microbial Community Members in Biogeochemical Transformations in Oil Reservoirs.</title>
        <authorList>
            <person name="Hu P."/>
            <person name="Tom L."/>
            <person name="Singh A."/>
            <person name="Thomas B.C."/>
            <person name="Baker B.J."/>
            <person name="Piceno Y.M."/>
            <person name="Andersen G.L."/>
            <person name="Banfield J.F."/>
        </authorList>
    </citation>
    <scope>NUCLEOTIDE SEQUENCE [LARGE SCALE GENOMIC DNA]</scope>
    <source>
        <strain evidence="2">57_489</strain>
    </source>
</reference>
<dbReference type="EMBL" id="LGHB01000013">
    <property type="protein sequence ID" value="KUK96460.1"/>
    <property type="molecule type" value="Genomic_DNA"/>
</dbReference>
<sequence length="88" mass="10319">MGDYTITFKASVEKDFRKLPKDKASHILEIIEGLSLDPIPRGARKLYGTEGFYRVRAGDYRVIYKIVHEAREIVVFYVRHRSVAYREL</sequence>
<gene>
    <name evidence="2" type="ORF">XD72_1621</name>
    <name evidence="3" type="ORF">XE07_1131</name>
</gene>
<protein>
    <submittedName>
        <fullName evidence="2">Putative addiction module antitoxin</fullName>
    </submittedName>
</protein>
<dbReference type="EMBL" id="LGFT01000038">
    <property type="protein sequence ID" value="KUK43982.1"/>
    <property type="molecule type" value="Genomic_DNA"/>
</dbReference>
<dbReference type="InterPro" id="IPR035093">
    <property type="entry name" value="RelE/ParE_toxin_dom_sf"/>
</dbReference>
<reference evidence="3" key="1">
    <citation type="journal article" date="2015" name="MBio">
        <title>Genome-resolved metagenomic analysis reveals roles for candidate phyla and other microbial community members in biogeochemical transformations in oil reservoirs.</title>
        <authorList>
            <person name="Hu P."/>
            <person name="Tom L."/>
            <person name="Singh A."/>
            <person name="Thomas B.C."/>
            <person name="Baker B.J."/>
            <person name="Piceno Y.M."/>
            <person name="Andersen G.L."/>
            <person name="Banfield J.F."/>
        </authorList>
    </citation>
    <scope>NUCLEOTIDE SEQUENCE [LARGE SCALE GENOMIC DNA]</scope>
    <source>
        <strain evidence="3">56_747</strain>
    </source>
</reference>
<dbReference type="Proteomes" id="UP000057043">
    <property type="component" value="Unassembled WGS sequence"/>
</dbReference>
<name>A0A101FTC8_9EURY</name>
<evidence type="ECO:0000256" key="1">
    <source>
        <dbReference type="ARBA" id="ARBA00022649"/>
    </source>
</evidence>
<evidence type="ECO:0000313" key="3">
    <source>
        <dbReference type="EMBL" id="KUK96460.1"/>
    </source>
</evidence>
<evidence type="ECO:0000313" key="4">
    <source>
        <dbReference type="Proteomes" id="UP000053961"/>
    </source>
</evidence>
<keyword evidence="1" id="KW-1277">Toxin-antitoxin system</keyword>
<evidence type="ECO:0000313" key="5">
    <source>
        <dbReference type="Proteomes" id="UP000057043"/>
    </source>
</evidence>
<dbReference type="PATRIC" id="fig|301375.6.peg.2545"/>
<evidence type="ECO:0000313" key="2">
    <source>
        <dbReference type="EMBL" id="KUK43982.1"/>
    </source>
</evidence>
<comment type="caution">
    <text evidence="2">The sequence shown here is derived from an EMBL/GenBank/DDBJ whole genome shotgun (WGS) entry which is preliminary data.</text>
</comment>
<dbReference type="Pfam" id="PF05016">
    <property type="entry name" value="ParE_toxin"/>
    <property type="match status" value="1"/>
</dbReference>
<dbReference type="PANTHER" id="PTHR38813">
    <property type="match status" value="1"/>
</dbReference>
<accession>A0A101FTC8</accession>
<dbReference type="InterPro" id="IPR007712">
    <property type="entry name" value="RelE/ParE_toxin"/>
</dbReference>
<proteinExistence type="predicted"/>
<dbReference type="PANTHER" id="PTHR38813:SF1">
    <property type="entry name" value="TOXIN RELE1-RELATED"/>
    <property type="match status" value="1"/>
</dbReference>
<organism evidence="2 5">
    <name type="scientific">Methanothrix harundinacea</name>
    <dbReference type="NCBI Taxonomy" id="301375"/>
    <lineage>
        <taxon>Archaea</taxon>
        <taxon>Methanobacteriati</taxon>
        <taxon>Methanobacteriota</taxon>
        <taxon>Stenosarchaea group</taxon>
        <taxon>Methanomicrobia</taxon>
        <taxon>Methanotrichales</taxon>
        <taxon>Methanotrichaceae</taxon>
        <taxon>Methanothrix</taxon>
    </lineage>
</organism>
<dbReference type="AlphaFoldDB" id="A0A101FTC8"/>
<dbReference type="Proteomes" id="UP000053961">
    <property type="component" value="Unassembled WGS sequence"/>
</dbReference>
<dbReference type="Gene3D" id="3.30.2310.20">
    <property type="entry name" value="RelE-like"/>
    <property type="match status" value="1"/>
</dbReference>
<dbReference type="SUPFAM" id="SSF143011">
    <property type="entry name" value="RelE-like"/>
    <property type="match status" value="1"/>
</dbReference>